<name>A0A246BMF2_9DEIO</name>
<evidence type="ECO:0000256" key="1">
    <source>
        <dbReference type="SAM" id="Phobius"/>
    </source>
</evidence>
<comment type="caution">
    <text evidence="2">The sequence shown here is derived from an EMBL/GenBank/DDBJ whole genome shotgun (WGS) entry which is preliminary data.</text>
</comment>
<dbReference type="AlphaFoldDB" id="A0A246BMF2"/>
<feature type="transmembrane region" description="Helical" evidence="1">
    <location>
        <begin position="12"/>
        <end position="36"/>
    </location>
</feature>
<gene>
    <name evidence="2" type="ORF">CBQ26_07575</name>
</gene>
<dbReference type="NCBIfam" id="TIGR02115">
    <property type="entry name" value="potass_kdpF"/>
    <property type="match status" value="1"/>
</dbReference>
<keyword evidence="1" id="KW-0812">Transmembrane</keyword>
<evidence type="ECO:0000313" key="3">
    <source>
        <dbReference type="Proteomes" id="UP000197208"/>
    </source>
</evidence>
<reference evidence="2 3" key="1">
    <citation type="submission" date="2017-05" db="EMBL/GenBank/DDBJ databases">
        <title>De novo genome assembly of Deniococcus indicus strain DR1.</title>
        <authorList>
            <person name="Chauhan D."/>
            <person name="Yennamalli R.M."/>
            <person name="Priyadarshini R."/>
        </authorList>
    </citation>
    <scope>NUCLEOTIDE SEQUENCE [LARGE SCALE GENOMIC DNA]</scope>
    <source>
        <strain evidence="2 3">DR1</strain>
    </source>
</reference>
<keyword evidence="3" id="KW-1185">Reference proteome</keyword>
<keyword evidence="1" id="KW-1133">Transmembrane helix</keyword>
<dbReference type="InterPro" id="IPR011726">
    <property type="entry name" value="KdpF"/>
</dbReference>
<accession>A0A246BMF2</accession>
<dbReference type="Proteomes" id="UP000197208">
    <property type="component" value="Unassembled WGS sequence"/>
</dbReference>
<dbReference type="GO" id="GO:0005886">
    <property type="term" value="C:plasma membrane"/>
    <property type="evidence" value="ECO:0007669"/>
    <property type="project" value="InterPro"/>
</dbReference>
<protein>
    <submittedName>
        <fullName evidence="2">Potassium-transporting ATPase subunit F</fullName>
    </submittedName>
</protein>
<keyword evidence="1" id="KW-0472">Membrane</keyword>
<organism evidence="2 3">
    <name type="scientific">Deinococcus indicus</name>
    <dbReference type="NCBI Taxonomy" id="223556"/>
    <lineage>
        <taxon>Bacteria</taxon>
        <taxon>Thermotogati</taxon>
        <taxon>Deinococcota</taxon>
        <taxon>Deinococci</taxon>
        <taxon>Deinococcales</taxon>
        <taxon>Deinococcaceae</taxon>
        <taxon>Deinococcus</taxon>
    </lineage>
</organism>
<sequence>MLRPDRPRPARPGAPVILFLAVVALLVAAYLVYALLRPEDF</sequence>
<proteinExistence type="predicted"/>
<dbReference type="GO" id="GO:0008556">
    <property type="term" value="F:P-type potassium transmembrane transporter activity"/>
    <property type="evidence" value="ECO:0007669"/>
    <property type="project" value="InterPro"/>
</dbReference>
<dbReference type="Pfam" id="PF09604">
    <property type="entry name" value="Potass_KdpF"/>
    <property type="match status" value="1"/>
</dbReference>
<dbReference type="EMBL" id="NHMK01000010">
    <property type="protein sequence ID" value="OWL96843.1"/>
    <property type="molecule type" value="Genomic_DNA"/>
</dbReference>
<evidence type="ECO:0000313" key="2">
    <source>
        <dbReference type="EMBL" id="OWL96843.1"/>
    </source>
</evidence>